<keyword evidence="6" id="KW-1185">Reference proteome</keyword>
<keyword evidence="3 4" id="KW-0732">Signal</keyword>
<dbReference type="GO" id="GO:0030288">
    <property type="term" value="C:outer membrane-bounded periplasmic space"/>
    <property type="evidence" value="ECO:0007669"/>
    <property type="project" value="InterPro"/>
</dbReference>
<name>A0A1G7LA31_9FIRM</name>
<dbReference type="PANTHER" id="PTHR33376:SF7">
    <property type="entry name" value="C4-DICARBOXYLATE-BINDING PROTEIN DCTB"/>
    <property type="match status" value="1"/>
</dbReference>
<evidence type="ECO:0000313" key="5">
    <source>
        <dbReference type="EMBL" id="SDF46348.1"/>
    </source>
</evidence>
<comment type="similarity">
    <text evidence="1">Belongs to the bacterial solute-binding protein 7 family.</text>
</comment>
<dbReference type="Pfam" id="PF03480">
    <property type="entry name" value="DctP"/>
    <property type="match status" value="1"/>
</dbReference>
<dbReference type="Proteomes" id="UP000243333">
    <property type="component" value="Unassembled WGS sequence"/>
</dbReference>
<dbReference type="PIRSF" id="PIRSF006470">
    <property type="entry name" value="DctB"/>
    <property type="match status" value="1"/>
</dbReference>
<keyword evidence="2" id="KW-0813">Transport</keyword>
<dbReference type="InterPro" id="IPR018389">
    <property type="entry name" value="DctP_fam"/>
</dbReference>
<feature type="signal peptide" evidence="4">
    <location>
        <begin position="1"/>
        <end position="24"/>
    </location>
</feature>
<reference evidence="6" key="1">
    <citation type="submission" date="2016-10" db="EMBL/GenBank/DDBJ databases">
        <authorList>
            <person name="Varghese N."/>
            <person name="Submissions S."/>
        </authorList>
    </citation>
    <scope>NUCLEOTIDE SEQUENCE [LARGE SCALE GENOMIC DNA]</scope>
    <source>
        <strain evidence="6">DSM 23256</strain>
    </source>
</reference>
<evidence type="ECO:0000256" key="4">
    <source>
        <dbReference type="SAM" id="SignalP"/>
    </source>
</evidence>
<organism evidence="5 6">
    <name type="scientific">Sporolituus thermophilus DSM 23256</name>
    <dbReference type="NCBI Taxonomy" id="1123285"/>
    <lineage>
        <taxon>Bacteria</taxon>
        <taxon>Bacillati</taxon>
        <taxon>Bacillota</taxon>
        <taxon>Negativicutes</taxon>
        <taxon>Selenomonadales</taxon>
        <taxon>Sporomusaceae</taxon>
        <taxon>Sporolituus</taxon>
    </lineage>
</organism>
<dbReference type="PANTHER" id="PTHR33376">
    <property type="match status" value="1"/>
</dbReference>
<dbReference type="CDD" id="cd13679">
    <property type="entry name" value="PBP2_TRAP_YiaO_like"/>
    <property type="match status" value="1"/>
</dbReference>
<dbReference type="EMBL" id="FNBU01000011">
    <property type="protein sequence ID" value="SDF46348.1"/>
    <property type="molecule type" value="Genomic_DNA"/>
</dbReference>
<dbReference type="STRING" id="1123285.SAMN05660235_01692"/>
<accession>A0A1G7LA31</accession>
<dbReference type="Gene3D" id="3.40.190.170">
    <property type="entry name" value="Bacterial extracellular solute-binding protein, family 7"/>
    <property type="match status" value="1"/>
</dbReference>
<proteinExistence type="inferred from homology"/>
<dbReference type="AlphaFoldDB" id="A0A1G7LA31"/>
<evidence type="ECO:0000256" key="3">
    <source>
        <dbReference type="ARBA" id="ARBA00022729"/>
    </source>
</evidence>
<dbReference type="OrthoDB" id="9815946at2"/>
<dbReference type="GO" id="GO:0055085">
    <property type="term" value="P:transmembrane transport"/>
    <property type="evidence" value="ECO:0007669"/>
    <property type="project" value="InterPro"/>
</dbReference>
<evidence type="ECO:0000256" key="1">
    <source>
        <dbReference type="ARBA" id="ARBA00009023"/>
    </source>
</evidence>
<dbReference type="InterPro" id="IPR004682">
    <property type="entry name" value="TRAP_DctP"/>
</dbReference>
<evidence type="ECO:0000313" key="6">
    <source>
        <dbReference type="Proteomes" id="UP000243333"/>
    </source>
</evidence>
<dbReference type="RefSeq" id="WP_093689912.1">
    <property type="nucleotide sequence ID" value="NZ_FNBU01000011.1"/>
</dbReference>
<gene>
    <name evidence="5" type="ORF">SAMN05660235_01692</name>
</gene>
<dbReference type="InterPro" id="IPR038404">
    <property type="entry name" value="TRAP_DctP_sf"/>
</dbReference>
<feature type="chain" id="PRO_5017281791" evidence="4">
    <location>
        <begin position="25"/>
        <end position="338"/>
    </location>
</feature>
<dbReference type="PROSITE" id="PS51257">
    <property type="entry name" value="PROKAR_LIPOPROTEIN"/>
    <property type="match status" value="1"/>
</dbReference>
<protein>
    <submittedName>
        <fullName evidence="5">Tripartite ATP-independent transporter solute receptor, DctP family</fullName>
    </submittedName>
</protein>
<keyword evidence="5" id="KW-0675">Receptor</keyword>
<dbReference type="NCBIfam" id="TIGR00787">
    <property type="entry name" value="dctP"/>
    <property type="match status" value="1"/>
</dbReference>
<sequence>MKRYLSLISLLVACLLFISGCSSESNSGNKSAGTKVMKLGIVTNKDRSLTKGLYKFGEIVEKETGGTIKVEVFSDGVLGGDRQVIEALQMGTVHGTAVSTGVIAAFAPRMDVFDLPFLFKDKATAYKVFDGPIGQELLQDLPKAGLIGLAYWENGFRHLTNNKREVKTADDIKGLKIRTLESKVHVETWRLLGANPTPIAFSQLYSALEQGVVDGQENPYGNVVASQFYEVQKYLTNTGHIYNANVFMVSKVFWDSLTDKEREIIKKAAIEARDYQRKLNDEEDKSSIAYLKEKGMKISDLNPGEQEKIKQMLQPLYKQVAASIGGDLVDRLIAATKQ</sequence>
<dbReference type="NCBIfam" id="NF037995">
    <property type="entry name" value="TRAP_S1"/>
    <property type="match status" value="1"/>
</dbReference>
<evidence type="ECO:0000256" key="2">
    <source>
        <dbReference type="ARBA" id="ARBA00022448"/>
    </source>
</evidence>